<reference evidence="1" key="1">
    <citation type="submission" date="2019-08" db="EMBL/GenBank/DDBJ databases">
        <authorList>
            <person name="Kucharzyk K."/>
            <person name="Murdoch R.W."/>
            <person name="Higgins S."/>
            <person name="Loffler F."/>
        </authorList>
    </citation>
    <scope>NUCLEOTIDE SEQUENCE</scope>
</reference>
<evidence type="ECO:0000313" key="1">
    <source>
        <dbReference type="EMBL" id="MPN46668.1"/>
    </source>
</evidence>
<name>A0A645I5Z0_9ZZZZ</name>
<organism evidence="1">
    <name type="scientific">bioreactor metagenome</name>
    <dbReference type="NCBI Taxonomy" id="1076179"/>
    <lineage>
        <taxon>unclassified sequences</taxon>
        <taxon>metagenomes</taxon>
        <taxon>ecological metagenomes</taxon>
    </lineage>
</organism>
<gene>
    <name evidence="1" type="ORF">SDC9_194264</name>
</gene>
<dbReference type="EMBL" id="VSSQ01107537">
    <property type="protein sequence ID" value="MPN46668.1"/>
    <property type="molecule type" value="Genomic_DNA"/>
</dbReference>
<comment type="caution">
    <text evidence="1">The sequence shown here is derived from an EMBL/GenBank/DDBJ whole genome shotgun (WGS) entry which is preliminary data.</text>
</comment>
<accession>A0A645I5Z0</accession>
<protein>
    <submittedName>
        <fullName evidence="1">Uncharacterized protein</fullName>
    </submittedName>
</protein>
<proteinExistence type="predicted"/>
<dbReference type="AlphaFoldDB" id="A0A645I5Z0"/>
<sequence>MTRLFGIVNRHYSIDVRKYSRFLRISCFKKLLDTGKTLRYIGSGDAAGMERSHRKLRTGLAY</sequence>